<feature type="active site" description="Proton donor/acceptor" evidence="3">
    <location>
        <position position="234"/>
    </location>
</feature>
<sequence>MPRFAANLTFLFTELPFLERFGAAKAAGFDAVEVLFPYDFAAQEMRARLVEHDLAFVLQNTPPPNWAGGDRGFAAVPGSEARFRTDFDRCLRYAGVLKPQHIHVMAGRAQGAVARAAYLRNLRWACARAPGTTLTIEPLNGGDMPGYFLNDFAQAAEILDEVGAPNLGLQFDAYHAQILTEDVAGAWETYGHRAVHVQIAGVPGRHEPRGGAVDWPGFFAAVDRSGYAGWVSAEYNPEASTTEGLGWLAAARG</sequence>
<dbReference type="PANTHER" id="PTHR43489:SF6">
    <property type="entry name" value="HYDROXYPYRUVATE ISOMERASE-RELATED"/>
    <property type="match status" value="1"/>
</dbReference>
<feature type="domain" description="Xylose isomerase-like TIM barrel" evidence="4">
    <location>
        <begin position="22"/>
        <end position="250"/>
    </location>
</feature>
<reference evidence="5 6" key="1">
    <citation type="submission" date="2015-09" db="EMBL/GenBank/DDBJ databases">
        <title>Complete genome sequence of Defluviimonas alba cai42t isolated from an oilfield in Xinjiang.</title>
        <authorList>
            <person name="Geng S."/>
            <person name="Pan X."/>
            <person name="Wu X."/>
        </authorList>
    </citation>
    <scope>NUCLEOTIDE SEQUENCE [LARGE SCALE GENOMIC DNA]</scope>
    <source>
        <strain evidence="6">cai42</strain>
    </source>
</reference>
<protein>
    <submittedName>
        <fullName evidence="5">Hydroxypyruvate isomerase</fullName>
    </submittedName>
</protein>
<evidence type="ECO:0000256" key="3">
    <source>
        <dbReference type="PIRSR" id="PIRSR006241-50"/>
    </source>
</evidence>
<dbReference type="SUPFAM" id="SSF51658">
    <property type="entry name" value="Xylose isomerase-like"/>
    <property type="match status" value="1"/>
</dbReference>
<dbReference type="RefSeq" id="WP_066814940.1">
    <property type="nucleotide sequence ID" value="NZ_CP012661.1"/>
</dbReference>
<dbReference type="PATRIC" id="fig|1335048.3.peg.3274"/>
<keyword evidence="6" id="KW-1185">Reference proteome</keyword>
<dbReference type="AlphaFoldDB" id="A0A165SRK6"/>
<comment type="similarity">
    <text evidence="2">Belongs to the hyi family.</text>
</comment>
<evidence type="ECO:0000259" key="4">
    <source>
        <dbReference type="Pfam" id="PF01261"/>
    </source>
</evidence>
<dbReference type="Proteomes" id="UP000076128">
    <property type="component" value="Chromosome"/>
</dbReference>
<evidence type="ECO:0000256" key="1">
    <source>
        <dbReference type="ARBA" id="ARBA00023235"/>
    </source>
</evidence>
<evidence type="ECO:0000313" key="5">
    <source>
        <dbReference type="EMBL" id="AMY70383.1"/>
    </source>
</evidence>
<dbReference type="GO" id="GO:0008903">
    <property type="term" value="F:hydroxypyruvate isomerase activity"/>
    <property type="evidence" value="ECO:0007669"/>
    <property type="project" value="TreeGrafter"/>
</dbReference>
<keyword evidence="1 2" id="KW-0413">Isomerase</keyword>
<proteinExistence type="inferred from homology"/>
<accession>A0A165SRK6</accession>
<dbReference type="PANTHER" id="PTHR43489">
    <property type="entry name" value="ISOMERASE"/>
    <property type="match status" value="1"/>
</dbReference>
<dbReference type="Gene3D" id="3.20.20.150">
    <property type="entry name" value="Divalent-metal-dependent TIM barrel enzymes"/>
    <property type="match status" value="1"/>
</dbReference>
<dbReference type="GO" id="GO:0046487">
    <property type="term" value="P:glyoxylate metabolic process"/>
    <property type="evidence" value="ECO:0007669"/>
    <property type="project" value="TreeGrafter"/>
</dbReference>
<dbReference type="InterPro" id="IPR036237">
    <property type="entry name" value="Xyl_isomerase-like_sf"/>
</dbReference>
<dbReference type="PIRSF" id="PIRSF006241">
    <property type="entry name" value="HyI"/>
    <property type="match status" value="1"/>
</dbReference>
<dbReference type="InterPro" id="IPR026040">
    <property type="entry name" value="HyI-like"/>
</dbReference>
<evidence type="ECO:0000256" key="2">
    <source>
        <dbReference type="PIRNR" id="PIRNR006241"/>
    </source>
</evidence>
<dbReference type="OrthoDB" id="9786584at2"/>
<dbReference type="InterPro" id="IPR050417">
    <property type="entry name" value="Sugar_Epim/Isomerase"/>
</dbReference>
<dbReference type="InterPro" id="IPR013022">
    <property type="entry name" value="Xyl_isomerase-like_TIM-brl"/>
</dbReference>
<organism evidence="5 6">
    <name type="scientific">Frigidibacter mobilis</name>
    <dbReference type="NCBI Taxonomy" id="1335048"/>
    <lineage>
        <taxon>Bacteria</taxon>
        <taxon>Pseudomonadati</taxon>
        <taxon>Pseudomonadota</taxon>
        <taxon>Alphaproteobacteria</taxon>
        <taxon>Rhodobacterales</taxon>
        <taxon>Paracoccaceae</taxon>
        <taxon>Frigidibacter</taxon>
    </lineage>
</organism>
<feature type="active site" description="Proton donor/acceptor" evidence="3">
    <location>
        <position position="137"/>
    </location>
</feature>
<name>A0A165SRK6_9RHOB</name>
<keyword evidence="5" id="KW-0670">Pyruvate</keyword>
<dbReference type="KEGG" id="daa:AKL17_3151"/>
<gene>
    <name evidence="5" type="ORF">AKL17_3151</name>
</gene>
<dbReference type="EMBL" id="CP012661">
    <property type="protein sequence ID" value="AMY70383.1"/>
    <property type="molecule type" value="Genomic_DNA"/>
</dbReference>
<dbReference type="STRING" id="1335048.AKL17_3151"/>
<evidence type="ECO:0000313" key="6">
    <source>
        <dbReference type="Proteomes" id="UP000076128"/>
    </source>
</evidence>
<dbReference type="Pfam" id="PF01261">
    <property type="entry name" value="AP_endonuc_2"/>
    <property type="match status" value="1"/>
</dbReference>